<dbReference type="Proteomes" id="UP000293142">
    <property type="component" value="Unassembled WGS sequence"/>
</dbReference>
<comment type="caution">
    <text evidence="2">The sequence shown here is derived from an EMBL/GenBank/DDBJ whole genome shotgun (WGS) entry which is preliminary data.</text>
</comment>
<accession>A0A4Q9DM17</accession>
<evidence type="ECO:0000313" key="2">
    <source>
        <dbReference type="EMBL" id="TBL72670.1"/>
    </source>
</evidence>
<dbReference type="InterPro" id="IPR004843">
    <property type="entry name" value="Calcineurin-like_PHP"/>
</dbReference>
<reference evidence="2 3" key="1">
    <citation type="submission" date="2019-02" db="EMBL/GenBank/DDBJ databases">
        <title>Paenibacillus sp. nov., isolated from surface-sterilized tissue of Thalictrum simplex L.</title>
        <authorList>
            <person name="Tuo L."/>
        </authorList>
    </citation>
    <scope>NUCLEOTIDE SEQUENCE [LARGE SCALE GENOMIC DNA]</scope>
    <source>
        <strain evidence="2 3">N2SHLJ1</strain>
    </source>
</reference>
<dbReference type="PANTHER" id="PTHR43143">
    <property type="entry name" value="METALLOPHOSPHOESTERASE, CALCINEURIN SUPERFAMILY"/>
    <property type="match status" value="1"/>
</dbReference>
<dbReference type="OrthoDB" id="1645838at2"/>
<name>A0A4Q9DM17_9BACL</name>
<gene>
    <name evidence="2" type="ORF">EYB31_28380</name>
</gene>
<dbReference type="EMBL" id="SIRE01000023">
    <property type="protein sequence ID" value="TBL72670.1"/>
    <property type="molecule type" value="Genomic_DNA"/>
</dbReference>
<dbReference type="GO" id="GO:0016787">
    <property type="term" value="F:hydrolase activity"/>
    <property type="evidence" value="ECO:0007669"/>
    <property type="project" value="InterPro"/>
</dbReference>
<dbReference type="PANTHER" id="PTHR43143:SF1">
    <property type="entry name" value="SERINE_THREONINE-PROTEIN PHOSPHATASE CPPED1"/>
    <property type="match status" value="1"/>
</dbReference>
<dbReference type="AlphaFoldDB" id="A0A4Q9DM17"/>
<organism evidence="2 3">
    <name type="scientific">Paenibacillus thalictri</name>
    <dbReference type="NCBI Taxonomy" id="2527873"/>
    <lineage>
        <taxon>Bacteria</taxon>
        <taxon>Bacillati</taxon>
        <taxon>Bacillota</taxon>
        <taxon>Bacilli</taxon>
        <taxon>Bacillales</taxon>
        <taxon>Paenibacillaceae</taxon>
        <taxon>Paenibacillus</taxon>
    </lineage>
</organism>
<feature type="domain" description="Calcineurin-like phosphoesterase" evidence="1">
    <location>
        <begin position="47"/>
        <end position="258"/>
    </location>
</feature>
<dbReference type="Gene3D" id="3.60.21.10">
    <property type="match status" value="1"/>
</dbReference>
<evidence type="ECO:0000259" key="1">
    <source>
        <dbReference type="Pfam" id="PF00149"/>
    </source>
</evidence>
<dbReference type="InterPro" id="IPR051918">
    <property type="entry name" value="STPP_CPPED1"/>
</dbReference>
<dbReference type="InterPro" id="IPR029052">
    <property type="entry name" value="Metallo-depent_PP-like"/>
</dbReference>
<sequence>MPRSAEGKGVRKMIKGMYALGIMGLIGGWLAGAGHAGAAEPLLAFPVISDVHAQSFDELAAQKLQAALADLNEVNPQADALIVNGDLGDGSPRDYAALSRILQKTPHPRTLFFTIGNHEYYQAWHDQSGKWNMPAFPNGETEAASIRRFLQLTGEPTVYYDKWLNGYHFIFLGSERYRQSDSQMGEDAYLSAGQLEWLQERLQAGGEPAKPVFVFLHQPLPDTVSGSGAERGVVQHRELAAILGRYPQVILFSGHTHARLGMAQTMVRDRFTMIGSSSVYEPYDDDGQRVPQKLRSSEGLYVEVYEDRVMLRGRDFTHQKWIPEVQFKWEPTLP</sequence>
<proteinExistence type="predicted"/>
<protein>
    <submittedName>
        <fullName evidence="2">Metallophosphoesterase</fullName>
    </submittedName>
</protein>
<dbReference type="SUPFAM" id="SSF56300">
    <property type="entry name" value="Metallo-dependent phosphatases"/>
    <property type="match status" value="1"/>
</dbReference>
<evidence type="ECO:0000313" key="3">
    <source>
        <dbReference type="Proteomes" id="UP000293142"/>
    </source>
</evidence>
<dbReference type="Pfam" id="PF00149">
    <property type="entry name" value="Metallophos"/>
    <property type="match status" value="1"/>
</dbReference>
<keyword evidence="3" id="KW-1185">Reference proteome</keyword>